<evidence type="ECO:0000259" key="4">
    <source>
        <dbReference type="PROSITE" id="PS50072"/>
    </source>
</evidence>
<dbReference type="PROSITE" id="PS50072">
    <property type="entry name" value="CSA_PPIASE_2"/>
    <property type="match status" value="1"/>
</dbReference>
<comment type="similarity">
    <text evidence="3">Belongs to the cyclophilin-type PPIase family.</text>
</comment>
<keyword evidence="3" id="KW-0732">Signal</keyword>
<proteinExistence type="inferred from homology"/>
<dbReference type="AlphaFoldDB" id="A0A437R4M3"/>
<dbReference type="Proteomes" id="UP000283077">
    <property type="component" value="Unassembled WGS sequence"/>
</dbReference>
<dbReference type="SUPFAM" id="SSF50891">
    <property type="entry name" value="Cyclophilin-like"/>
    <property type="match status" value="1"/>
</dbReference>
<dbReference type="PRINTS" id="PR00153">
    <property type="entry name" value="CSAPPISMRASE"/>
</dbReference>
<dbReference type="PANTHER" id="PTHR43246">
    <property type="entry name" value="PEPTIDYL-PROLYL CIS-TRANS ISOMERASE CYP38, CHLOROPLASTIC"/>
    <property type="match status" value="1"/>
</dbReference>
<keyword evidence="1 3" id="KW-0697">Rotamase</keyword>
<keyword evidence="2 3" id="KW-0413">Isomerase</keyword>
<dbReference type="InterPro" id="IPR029000">
    <property type="entry name" value="Cyclophilin-like_dom_sf"/>
</dbReference>
<feature type="domain" description="PPIase cyclophilin-type" evidence="4">
    <location>
        <begin position="28"/>
        <end position="190"/>
    </location>
</feature>
<evidence type="ECO:0000313" key="5">
    <source>
        <dbReference type="EMBL" id="RVU41726.1"/>
    </source>
</evidence>
<keyword evidence="6" id="KW-1185">Reference proteome</keyword>
<accession>A0A437R4M3</accession>
<evidence type="ECO:0000313" key="6">
    <source>
        <dbReference type="Proteomes" id="UP000283077"/>
    </source>
</evidence>
<dbReference type="EC" id="5.2.1.8" evidence="3"/>
<comment type="caution">
    <text evidence="5">The sequence shown here is derived from an EMBL/GenBank/DDBJ whole genome shotgun (WGS) entry which is preliminary data.</text>
</comment>
<dbReference type="Pfam" id="PF00160">
    <property type="entry name" value="Pro_isomerase"/>
    <property type="match status" value="1"/>
</dbReference>
<dbReference type="EMBL" id="SACS01000001">
    <property type="protein sequence ID" value="RVU41726.1"/>
    <property type="molecule type" value="Genomic_DNA"/>
</dbReference>
<sequence length="194" mass="22016">MRQLLFVLAVLISFGSAAKGEFLQKDNLFPRVKFETSEGHIVVELDRSKAAITVNNFLTYVDKKLYDGTLFHRLEPEFVLQGGGYDRELKPVKQFAEIINESGNGLKNRLYTISMARELDPHSATSQFFFNLNDNPSLDPGRTWGYAVFGNVVEGMEVFDKIKAIETQFNEKLGWDNFPKKPVVLIRVILLPAV</sequence>
<reference evidence="5 6" key="1">
    <citation type="submission" date="2019-01" db="EMBL/GenBank/DDBJ databases">
        <authorList>
            <person name="Chen W.-M."/>
        </authorList>
    </citation>
    <scope>NUCLEOTIDE SEQUENCE [LARGE SCALE GENOMIC DNA]</scope>
    <source>
        <strain evidence="5 6">KYPC3</strain>
    </source>
</reference>
<dbReference type="GO" id="GO:0003755">
    <property type="term" value="F:peptidyl-prolyl cis-trans isomerase activity"/>
    <property type="evidence" value="ECO:0007669"/>
    <property type="project" value="UniProtKB-UniRule"/>
</dbReference>
<dbReference type="RefSeq" id="WP_127697121.1">
    <property type="nucleotide sequence ID" value="NZ_SACS01000001.1"/>
</dbReference>
<evidence type="ECO:0000256" key="3">
    <source>
        <dbReference type="RuleBase" id="RU363019"/>
    </source>
</evidence>
<protein>
    <recommendedName>
        <fullName evidence="3">Peptidyl-prolyl cis-trans isomerase</fullName>
        <shortName evidence="3">PPIase</shortName>
        <ecNumber evidence="3">5.2.1.8</ecNumber>
    </recommendedName>
</protein>
<dbReference type="OrthoDB" id="9807797at2"/>
<name>A0A437R4M3_9GAMM</name>
<dbReference type="Gene3D" id="2.40.100.10">
    <property type="entry name" value="Cyclophilin-like"/>
    <property type="match status" value="1"/>
</dbReference>
<organism evidence="5 6">
    <name type="scientific">Rheinheimera riviphila</name>
    <dbReference type="NCBI Taxonomy" id="1834037"/>
    <lineage>
        <taxon>Bacteria</taxon>
        <taxon>Pseudomonadati</taxon>
        <taxon>Pseudomonadota</taxon>
        <taxon>Gammaproteobacteria</taxon>
        <taxon>Chromatiales</taxon>
        <taxon>Chromatiaceae</taxon>
        <taxon>Rheinheimera</taxon>
    </lineage>
</organism>
<evidence type="ECO:0000256" key="2">
    <source>
        <dbReference type="ARBA" id="ARBA00023235"/>
    </source>
</evidence>
<evidence type="ECO:0000256" key="1">
    <source>
        <dbReference type="ARBA" id="ARBA00023110"/>
    </source>
</evidence>
<comment type="function">
    <text evidence="3">PPIases accelerate the folding of proteins. It catalyzes the cis-trans isomerization of proline imidic peptide bonds in oligopeptides.</text>
</comment>
<feature type="signal peptide" evidence="3">
    <location>
        <begin position="1"/>
        <end position="18"/>
    </location>
</feature>
<feature type="chain" id="PRO_5018810401" description="Peptidyl-prolyl cis-trans isomerase" evidence="3">
    <location>
        <begin position="19"/>
        <end position="194"/>
    </location>
</feature>
<dbReference type="InterPro" id="IPR002130">
    <property type="entry name" value="Cyclophilin-type_PPIase_dom"/>
</dbReference>
<gene>
    <name evidence="5" type="ORF">EOE67_00560</name>
</gene>
<dbReference type="InterPro" id="IPR044665">
    <property type="entry name" value="E_coli_cyclophilin_A-like"/>
</dbReference>
<comment type="catalytic activity">
    <reaction evidence="3">
        <text>[protein]-peptidylproline (omega=180) = [protein]-peptidylproline (omega=0)</text>
        <dbReference type="Rhea" id="RHEA:16237"/>
        <dbReference type="Rhea" id="RHEA-COMP:10747"/>
        <dbReference type="Rhea" id="RHEA-COMP:10748"/>
        <dbReference type="ChEBI" id="CHEBI:83833"/>
        <dbReference type="ChEBI" id="CHEBI:83834"/>
        <dbReference type="EC" id="5.2.1.8"/>
    </reaction>
</comment>